<dbReference type="Proteomes" id="UP001221898">
    <property type="component" value="Unassembled WGS sequence"/>
</dbReference>
<proteinExistence type="predicted"/>
<evidence type="ECO:0000313" key="1">
    <source>
        <dbReference type="EMBL" id="KAJ8405990.1"/>
    </source>
</evidence>
<protein>
    <submittedName>
        <fullName evidence="1">Uncharacterized protein</fullName>
    </submittedName>
</protein>
<reference evidence="1" key="1">
    <citation type="journal article" date="2023" name="Science">
        <title>Genome structures resolve the early diversification of teleost fishes.</title>
        <authorList>
            <person name="Parey E."/>
            <person name="Louis A."/>
            <person name="Montfort J."/>
            <person name="Bouchez O."/>
            <person name="Roques C."/>
            <person name="Iampietro C."/>
            <person name="Lluch J."/>
            <person name="Castinel A."/>
            <person name="Donnadieu C."/>
            <person name="Desvignes T."/>
            <person name="Floi Bucao C."/>
            <person name="Jouanno E."/>
            <person name="Wen M."/>
            <person name="Mejri S."/>
            <person name="Dirks R."/>
            <person name="Jansen H."/>
            <person name="Henkel C."/>
            <person name="Chen W.J."/>
            <person name="Zahm M."/>
            <person name="Cabau C."/>
            <person name="Klopp C."/>
            <person name="Thompson A.W."/>
            <person name="Robinson-Rechavi M."/>
            <person name="Braasch I."/>
            <person name="Lecointre G."/>
            <person name="Bobe J."/>
            <person name="Postlethwait J.H."/>
            <person name="Berthelot C."/>
            <person name="Roest Crollius H."/>
            <person name="Guiguen Y."/>
        </authorList>
    </citation>
    <scope>NUCLEOTIDE SEQUENCE</scope>
    <source>
        <strain evidence="1">NC1722</strain>
    </source>
</reference>
<comment type="caution">
    <text evidence="1">The sequence shown here is derived from an EMBL/GenBank/DDBJ whole genome shotgun (WGS) entry which is preliminary data.</text>
</comment>
<dbReference type="EMBL" id="JAINUG010000045">
    <property type="protein sequence ID" value="KAJ8405990.1"/>
    <property type="molecule type" value="Genomic_DNA"/>
</dbReference>
<name>A0AAD7WR52_9TELE</name>
<gene>
    <name evidence="1" type="ORF">AAFF_G00308780</name>
</gene>
<evidence type="ECO:0000313" key="2">
    <source>
        <dbReference type="Proteomes" id="UP001221898"/>
    </source>
</evidence>
<keyword evidence="2" id="KW-1185">Reference proteome</keyword>
<organism evidence="1 2">
    <name type="scientific">Aldrovandia affinis</name>
    <dbReference type="NCBI Taxonomy" id="143900"/>
    <lineage>
        <taxon>Eukaryota</taxon>
        <taxon>Metazoa</taxon>
        <taxon>Chordata</taxon>
        <taxon>Craniata</taxon>
        <taxon>Vertebrata</taxon>
        <taxon>Euteleostomi</taxon>
        <taxon>Actinopterygii</taxon>
        <taxon>Neopterygii</taxon>
        <taxon>Teleostei</taxon>
        <taxon>Notacanthiformes</taxon>
        <taxon>Halosauridae</taxon>
        <taxon>Aldrovandia</taxon>
    </lineage>
</organism>
<sequence length="105" mass="11509">MLMTQRDSISDISHLSLWIQSASVRHYRPAVVINIGEEMESLSAPSKHISPNYLARIFAGTWGNSSRRVTPEEGIRGEGMFLHEKTFSKIRGTGVGHGGEGAGTR</sequence>
<accession>A0AAD7WR52</accession>
<dbReference type="AlphaFoldDB" id="A0AAD7WR52"/>